<protein>
    <submittedName>
        <fullName evidence="1">Uncharacterized protein</fullName>
    </submittedName>
</protein>
<dbReference type="EMBL" id="JAHLFV010000149">
    <property type="protein sequence ID" value="MBU3850142.1"/>
    <property type="molecule type" value="Genomic_DNA"/>
</dbReference>
<dbReference type="Proteomes" id="UP000823914">
    <property type="component" value="Unassembled WGS sequence"/>
</dbReference>
<gene>
    <name evidence="1" type="ORF">IAA16_06210</name>
</gene>
<proteinExistence type="predicted"/>
<reference evidence="1" key="2">
    <citation type="submission" date="2021-04" db="EMBL/GenBank/DDBJ databases">
        <authorList>
            <person name="Gilroy R."/>
        </authorList>
    </citation>
    <scope>NUCLEOTIDE SEQUENCE</scope>
    <source>
        <strain evidence="1">Gambia15-2214</strain>
    </source>
</reference>
<organism evidence="1 2">
    <name type="scientific">Candidatus Treponema excrementipullorum</name>
    <dbReference type="NCBI Taxonomy" id="2838768"/>
    <lineage>
        <taxon>Bacteria</taxon>
        <taxon>Pseudomonadati</taxon>
        <taxon>Spirochaetota</taxon>
        <taxon>Spirochaetia</taxon>
        <taxon>Spirochaetales</taxon>
        <taxon>Treponemataceae</taxon>
        <taxon>Treponema</taxon>
    </lineage>
</organism>
<name>A0A9E2NZ14_9SPIR</name>
<feature type="non-terminal residue" evidence="1">
    <location>
        <position position="91"/>
    </location>
</feature>
<evidence type="ECO:0000313" key="1">
    <source>
        <dbReference type="EMBL" id="MBU3850142.1"/>
    </source>
</evidence>
<evidence type="ECO:0000313" key="2">
    <source>
        <dbReference type="Proteomes" id="UP000823914"/>
    </source>
</evidence>
<accession>A0A9E2NZ14</accession>
<dbReference type="AlphaFoldDB" id="A0A9E2NZ14"/>
<reference evidence="1" key="1">
    <citation type="journal article" date="2021" name="PeerJ">
        <title>Extensive microbial diversity within the chicken gut microbiome revealed by metagenomics and culture.</title>
        <authorList>
            <person name="Gilroy R."/>
            <person name="Ravi A."/>
            <person name="Getino M."/>
            <person name="Pursley I."/>
            <person name="Horton D.L."/>
            <person name="Alikhan N.F."/>
            <person name="Baker D."/>
            <person name="Gharbi K."/>
            <person name="Hall N."/>
            <person name="Watson M."/>
            <person name="Adriaenssens E.M."/>
            <person name="Foster-Nyarko E."/>
            <person name="Jarju S."/>
            <person name="Secka A."/>
            <person name="Antonio M."/>
            <person name="Oren A."/>
            <person name="Chaudhuri R.R."/>
            <person name="La Ragione R."/>
            <person name="Hildebrand F."/>
            <person name="Pallen M.J."/>
        </authorList>
    </citation>
    <scope>NUCLEOTIDE SEQUENCE</scope>
    <source>
        <strain evidence="1">Gambia15-2214</strain>
    </source>
</reference>
<sequence>MDISQFRVKETTGAPQGNYKIHFLDYTGYVSGDEFIKNTKTELNNEGINIQKILNNIILTDSTNYTSVWASNTLLSPCIIYFDSISNAANA</sequence>
<comment type="caution">
    <text evidence="1">The sequence shown here is derived from an EMBL/GenBank/DDBJ whole genome shotgun (WGS) entry which is preliminary data.</text>
</comment>